<comment type="similarity">
    <text evidence="1">Belongs to the sigma-70 factor family. ECF subfamily.</text>
</comment>
<evidence type="ECO:0000259" key="5">
    <source>
        <dbReference type="Pfam" id="PF08281"/>
    </source>
</evidence>
<dbReference type="InterPro" id="IPR036388">
    <property type="entry name" value="WH-like_DNA-bd_sf"/>
</dbReference>
<dbReference type="GO" id="GO:0006352">
    <property type="term" value="P:DNA-templated transcription initiation"/>
    <property type="evidence" value="ECO:0007669"/>
    <property type="project" value="InterPro"/>
</dbReference>
<dbReference type="RefSeq" id="WP_116978849.1">
    <property type="nucleotide sequence ID" value="NZ_QPMM01000019.1"/>
</dbReference>
<dbReference type="SUPFAM" id="SSF88659">
    <property type="entry name" value="Sigma3 and sigma4 domains of RNA polymerase sigma factors"/>
    <property type="match status" value="1"/>
</dbReference>
<dbReference type="CDD" id="cd06171">
    <property type="entry name" value="Sigma70_r4"/>
    <property type="match status" value="1"/>
</dbReference>
<evidence type="ECO:0000256" key="3">
    <source>
        <dbReference type="ARBA" id="ARBA00023082"/>
    </source>
</evidence>
<reference evidence="6 7" key="1">
    <citation type="submission" date="2018-07" db="EMBL/GenBank/DDBJ databases">
        <title>Chitinophaga K2CV101002-2 sp. nov., isolated from a monsoon evergreen broad-leaved forest soil.</title>
        <authorList>
            <person name="Lv Y."/>
        </authorList>
    </citation>
    <scope>NUCLEOTIDE SEQUENCE [LARGE SCALE GENOMIC DNA]</scope>
    <source>
        <strain evidence="6 7">GDMCC 1.1288</strain>
    </source>
</reference>
<dbReference type="EMBL" id="QPMM01000019">
    <property type="protein sequence ID" value="RFS18762.1"/>
    <property type="molecule type" value="Genomic_DNA"/>
</dbReference>
<dbReference type="GO" id="GO:0003677">
    <property type="term" value="F:DNA binding"/>
    <property type="evidence" value="ECO:0007669"/>
    <property type="project" value="InterPro"/>
</dbReference>
<keyword evidence="4" id="KW-0804">Transcription</keyword>
<dbReference type="PANTHER" id="PTHR43133">
    <property type="entry name" value="RNA POLYMERASE ECF-TYPE SIGMA FACTO"/>
    <property type="match status" value="1"/>
</dbReference>
<comment type="caution">
    <text evidence="6">The sequence shown here is derived from an EMBL/GenBank/DDBJ whole genome shotgun (WGS) entry which is preliminary data.</text>
</comment>
<dbReference type="InterPro" id="IPR013249">
    <property type="entry name" value="RNA_pol_sigma70_r4_t2"/>
</dbReference>
<dbReference type="Gene3D" id="1.10.10.10">
    <property type="entry name" value="Winged helix-like DNA-binding domain superfamily/Winged helix DNA-binding domain"/>
    <property type="match status" value="1"/>
</dbReference>
<dbReference type="InterPro" id="IPR039425">
    <property type="entry name" value="RNA_pol_sigma-70-like"/>
</dbReference>
<name>A0A3E1Y260_9BACT</name>
<feature type="domain" description="RNA polymerase sigma factor 70 region 4 type 2" evidence="5">
    <location>
        <begin position="129"/>
        <end position="173"/>
    </location>
</feature>
<evidence type="ECO:0000256" key="4">
    <source>
        <dbReference type="ARBA" id="ARBA00023163"/>
    </source>
</evidence>
<evidence type="ECO:0000313" key="7">
    <source>
        <dbReference type="Proteomes" id="UP000260644"/>
    </source>
</evidence>
<protein>
    <recommendedName>
        <fullName evidence="5">RNA polymerase sigma factor 70 region 4 type 2 domain-containing protein</fullName>
    </recommendedName>
</protein>
<dbReference type="OrthoDB" id="799938at2"/>
<keyword evidence="7" id="KW-1185">Reference proteome</keyword>
<dbReference type="Gene3D" id="1.10.1740.10">
    <property type="match status" value="1"/>
</dbReference>
<dbReference type="SUPFAM" id="SSF88946">
    <property type="entry name" value="Sigma2 domain of RNA polymerase sigma factors"/>
    <property type="match status" value="1"/>
</dbReference>
<sequence>MSTSEKHNEKELLQRIAEGDEQIFARFFKEKSPLIQHWIRSLVKDETGCHEVLQDVFIQIWVYRDKLATVDNLIPWLKKVTTHQCFKHLTRWKTYYSRSGGDIAFHSDDLSSDSRVDDHLSFKEMQSIIQGVINTLTPQQKQIYQLSREDGLNSEQIASRLHLSRGHVRNTISIILALIRTHLLRTGKITFIGWLIFLK</sequence>
<evidence type="ECO:0000313" key="6">
    <source>
        <dbReference type="EMBL" id="RFS18762.1"/>
    </source>
</evidence>
<dbReference type="InterPro" id="IPR013325">
    <property type="entry name" value="RNA_pol_sigma_r2"/>
</dbReference>
<keyword evidence="3" id="KW-0731">Sigma factor</keyword>
<dbReference type="InterPro" id="IPR014284">
    <property type="entry name" value="RNA_pol_sigma-70_dom"/>
</dbReference>
<dbReference type="Pfam" id="PF08281">
    <property type="entry name" value="Sigma70_r4_2"/>
    <property type="match status" value="1"/>
</dbReference>
<dbReference type="Proteomes" id="UP000260644">
    <property type="component" value="Unassembled WGS sequence"/>
</dbReference>
<dbReference type="PANTHER" id="PTHR43133:SF46">
    <property type="entry name" value="RNA POLYMERASE SIGMA-70 FACTOR ECF SUBFAMILY"/>
    <property type="match status" value="1"/>
</dbReference>
<dbReference type="AlphaFoldDB" id="A0A3E1Y260"/>
<dbReference type="InterPro" id="IPR013324">
    <property type="entry name" value="RNA_pol_sigma_r3/r4-like"/>
</dbReference>
<proteinExistence type="inferred from homology"/>
<dbReference type="GO" id="GO:0016987">
    <property type="term" value="F:sigma factor activity"/>
    <property type="evidence" value="ECO:0007669"/>
    <property type="project" value="UniProtKB-KW"/>
</dbReference>
<dbReference type="NCBIfam" id="TIGR02937">
    <property type="entry name" value="sigma70-ECF"/>
    <property type="match status" value="1"/>
</dbReference>
<evidence type="ECO:0000256" key="1">
    <source>
        <dbReference type="ARBA" id="ARBA00010641"/>
    </source>
</evidence>
<evidence type="ECO:0000256" key="2">
    <source>
        <dbReference type="ARBA" id="ARBA00023015"/>
    </source>
</evidence>
<organism evidence="6 7">
    <name type="scientific">Chitinophaga silvatica</name>
    <dbReference type="NCBI Taxonomy" id="2282649"/>
    <lineage>
        <taxon>Bacteria</taxon>
        <taxon>Pseudomonadati</taxon>
        <taxon>Bacteroidota</taxon>
        <taxon>Chitinophagia</taxon>
        <taxon>Chitinophagales</taxon>
        <taxon>Chitinophagaceae</taxon>
        <taxon>Chitinophaga</taxon>
    </lineage>
</organism>
<accession>A0A3E1Y260</accession>
<gene>
    <name evidence="6" type="ORF">DVR12_26555</name>
</gene>
<keyword evidence="2" id="KW-0805">Transcription regulation</keyword>